<gene>
    <name evidence="2" type="ORF">VII00023_14171</name>
</gene>
<protein>
    <submittedName>
        <fullName evidence="2">Uncharacterized protein</fullName>
    </submittedName>
</protein>
<feature type="transmembrane region" description="Helical" evidence="1">
    <location>
        <begin position="44"/>
        <end position="64"/>
    </location>
</feature>
<keyword evidence="3" id="KW-1185">Reference proteome</keyword>
<dbReference type="Proteomes" id="UP000004605">
    <property type="component" value="Unassembled WGS sequence"/>
</dbReference>
<keyword evidence="1" id="KW-1133">Transmembrane helix</keyword>
<evidence type="ECO:0000313" key="3">
    <source>
        <dbReference type="Proteomes" id="UP000004605"/>
    </source>
</evidence>
<sequence>MKALQRYQKEDQAKSPCFLQSSEDKTTLTDGVLNDNDLDQLCSFGCYCVFLCALSITLCGPLLMF</sequence>
<keyword evidence="1" id="KW-0472">Membrane</keyword>
<keyword evidence="1" id="KW-0812">Transmembrane</keyword>
<organism evidence="2 3">
    <name type="scientific">Vibrio ichthyoenteri ATCC 700023</name>
    <dbReference type="NCBI Taxonomy" id="870968"/>
    <lineage>
        <taxon>Bacteria</taxon>
        <taxon>Pseudomonadati</taxon>
        <taxon>Pseudomonadota</taxon>
        <taxon>Gammaproteobacteria</taxon>
        <taxon>Vibrionales</taxon>
        <taxon>Vibrionaceae</taxon>
        <taxon>Vibrio</taxon>
    </lineage>
</organism>
<evidence type="ECO:0000313" key="2">
    <source>
        <dbReference type="EMBL" id="EGU39874.1"/>
    </source>
</evidence>
<evidence type="ECO:0000256" key="1">
    <source>
        <dbReference type="SAM" id="Phobius"/>
    </source>
</evidence>
<comment type="caution">
    <text evidence="2">The sequence shown here is derived from an EMBL/GenBank/DDBJ whole genome shotgun (WGS) entry which is preliminary data.</text>
</comment>
<dbReference type="EMBL" id="AFWF01000143">
    <property type="protein sequence ID" value="EGU39874.1"/>
    <property type="molecule type" value="Genomic_DNA"/>
</dbReference>
<reference evidence="2 3" key="1">
    <citation type="journal article" date="2012" name="Int. J. Syst. Evol. Microbiol.">
        <title>Vibrio caribbeanicus sp. nov., isolated from the marine sponge Scleritoderma cyanea.</title>
        <authorList>
            <person name="Hoffmann M."/>
            <person name="Monday S.R."/>
            <person name="Allard M.W."/>
            <person name="Strain E.A."/>
            <person name="Whittaker P."/>
            <person name="Naum M."/>
            <person name="McCarthy P.J."/>
            <person name="Lopez J.V."/>
            <person name="Fischer M."/>
            <person name="Brown E.W."/>
        </authorList>
    </citation>
    <scope>NUCLEOTIDE SEQUENCE [LARGE SCALE GENOMIC DNA]</scope>
    <source>
        <strain evidence="2 3">ATCC 700023</strain>
    </source>
</reference>
<dbReference type="AlphaFoldDB" id="F9S284"/>
<accession>F9S284</accession>
<proteinExistence type="predicted"/>
<name>F9S284_9VIBR</name>